<keyword evidence="5" id="KW-0813">Transport</keyword>
<name>A0A8X6QQP2_NEPPI</name>
<dbReference type="Gene3D" id="3.20.20.100">
    <property type="entry name" value="NADP-dependent oxidoreductase domain"/>
    <property type="match status" value="1"/>
</dbReference>
<evidence type="ECO:0000313" key="6">
    <source>
        <dbReference type="Proteomes" id="UP000887013"/>
    </source>
</evidence>
<dbReference type="GO" id="GO:0034220">
    <property type="term" value="P:monoatomic ion transmembrane transport"/>
    <property type="evidence" value="ECO:0007669"/>
    <property type="project" value="UniProtKB-KW"/>
</dbReference>
<dbReference type="OrthoDB" id="1720422at2759"/>
<dbReference type="GO" id="GO:0016491">
    <property type="term" value="F:oxidoreductase activity"/>
    <property type="evidence" value="ECO:0007669"/>
    <property type="project" value="UniProtKB-KW"/>
</dbReference>
<keyword evidence="2" id="KW-0521">NADP</keyword>
<dbReference type="Proteomes" id="UP000887013">
    <property type="component" value="Unassembled WGS sequence"/>
</dbReference>
<keyword evidence="5" id="KW-0407">Ion channel</keyword>
<feature type="non-terminal residue" evidence="5">
    <location>
        <position position="1"/>
    </location>
</feature>
<dbReference type="GO" id="GO:1901379">
    <property type="term" value="P:regulation of potassium ion transmembrane transport"/>
    <property type="evidence" value="ECO:0007669"/>
    <property type="project" value="TreeGrafter"/>
</dbReference>
<feature type="domain" description="NADP-dependent oxidoreductase" evidence="4">
    <location>
        <begin position="13"/>
        <end position="68"/>
    </location>
</feature>
<dbReference type="EMBL" id="BMAW01033818">
    <property type="protein sequence ID" value="GFU32025.1"/>
    <property type="molecule type" value="Genomic_DNA"/>
</dbReference>
<evidence type="ECO:0000256" key="3">
    <source>
        <dbReference type="ARBA" id="ARBA00023002"/>
    </source>
</evidence>
<dbReference type="InterPro" id="IPR023210">
    <property type="entry name" value="NADP_OxRdtase_dom"/>
</dbReference>
<dbReference type="Pfam" id="PF00248">
    <property type="entry name" value="Aldo_ket_red"/>
    <property type="match status" value="1"/>
</dbReference>
<gene>
    <name evidence="5" type="primary">Kcnab2</name>
    <name evidence="5" type="ORF">NPIL_114181</name>
</gene>
<comment type="similarity">
    <text evidence="1">Belongs to the shaker potassium channel beta subunit family.</text>
</comment>
<keyword evidence="3" id="KW-0560">Oxidoreductase</keyword>
<accession>A0A8X6QQP2</accession>
<dbReference type="GO" id="GO:0044325">
    <property type="term" value="F:transmembrane transporter binding"/>
    <property type="evidence" value="ECO:0007669"/>
    <property type="project" value="TreeGrafter"/>
</dbReference>
<dbReference type="PANTHER" id="PTHR43150:SF2">
    <property type="entry name" value="HYPERKINETIC, ISOFORM M"/>
    <property type="match status" value="1"/>
</dbReference>
<dbReference type="InterPro" id="IPR005399">
    <property type="entry name" value="K_chnl_volt-dep_bsu_KCNAB-rel"/>
</dbReference>
<dbReference type="GO" id="GO:0008076">
    <property type="term" value="C:voltage-gated potassium channel complex"/>
    <property type="evidence" value="ECO:0007669"/>
    <property type="project" value="TreeGrafter"/>
</dbReference>
<sequence length="69" mass="7804">MLQDKPCPEEGRSPRHQTKIQELSVLAEKVGCTYTQLTIAWCLKNESVHCVLVGASTLEQLYEHIHAIQ</sequence>
<evidence type="ECO:0000256" key="1">
    <source>
        <dbReference type="ARBA" id="ARBA00006515"/>
    </source>
</evidence>
<reference evidence="5" key="1">
    <citation type="submission" date="2020-08" db="EMBL/GenBank/DDBJ databases">
        <title>Multicomponent nature underlies the extraordinary mechanical properties of spider dragline silk.</title>
        <authorList>
            <person name="Kono N."/>
            <person name="Nakamura H."/>
            <person name="Mori M."/>
            <person name="Yoshida Y."/>
            <person name="Ohtoshi R."/>
            <person name="Malay A.D."/>
            <person name="Moran D.A.P."/>
            <person name="Tomita M."/>
            <person name="Numata K."/>
            <person name="Arakawa K."/>
        </authorList>
    </citation>
    <scope>NUCLEOTIDE SEQUENCE</scope>
</reference>
<dbReference type="SUPFAM" id="SSF51430">
    <property type="entry name" value="NAD(P)-linked oxidoreductase"/>
    <property type="match status" value="1"/>
</dbReference>
<protein>
    <submittedName>
        <fullName evidence="5">Voltage-gated potassium channel subunit beta-2</fullName>
    </submittedName>
</protein>
<dbReference type="PANTHER" id="PTHR43150">
    <property type="entry name" value="HYPERKINETIC, ISOFORM M"/>
    <property type="match status" value="1"/>
</dbReference>
<dbReference type="PRINTS" id="PR01577">
    <property type="entry name" value="KCNABCHANNEL"/>
</dbReference>
<evidence type="ECO:0000313" key="5">
    <source>
        <dbReference type="EMBL" id="GFU32025.1"/>
    </source>
</evidence>
<dbReference type="InterPro" id="IPR036812">
    <property type="entry name" value="NAD(P)_OxRdtase_dom_sf"/>
</dbReference>
<evidence type="ECO:0000259" key="4">
    <source>
        <dbReference type="Pfam" id="PF00248"/>
    </source>
</evidence>
<evidence type="ECO:0000256" key="2">
    <source>
        <dbReference type="ARBA" id="ARBA00022857"/>
    </source>
</evidence>
<organism evidence="5 6">
    <name type="scientific">Nephila pilipes</name>
    <name type="common">Giant wood spider</name>
    <name type="synonym">Nephila maculata</name>
    <dbReference type="NCBI Taxonomy" id="299642"/>
    <lineage>
        <taxon>Eukaryota</taxon>
        <taxon>Metazoa</taxon>
        <taxon>Ecdysozoa</taxon>
        <taxon>Arthropoda</taxon>
        <taxon>Chelicerata</taxon>
        <taxon>Arachnida</taxon>
        <taxon>Araneae</taxon>
        <taxon>Araneomorphae</taxon>
        <taxon>Entelegynae</taxon>
        <taxon>Araneoidea</taxon>
        <taxon>Nephilidae</taxon>
        <taxon>Nephila</taxon>
    </lineage>
</organism>
<dbReference type="AlphaFoldDB" id="A0A8X6QQP2"/>
<dbReference type="GO" id="GO:0015459">
    <property type="term" value="F:potassium channel regulator activity"/>
    <property type="evidence" value="ECO:0007669"/>
    <property type="project" value="TreeGrafter"/>
</dbReference>
<keyword evidence="5" id="KW-0406">Ion transport</keyword>
<keyword evidence="6" id="KW-1185">Reference proteome</keyword>
<proteinExistence type="inferred from homology"/>
<comment type="caution">
    <text evidence="5">The sequence shown here is derived from an EMBL/GenBank/DDBJ whole genome shotgun (WGS) entry which is preliminary data.</text>
</comment>